<dbReference type="InterPro" id="IPR054191">
    <property type="entry name" value="DUF6896"/>
</dbReference>
<name>A0A7Y4NF10_9BACT</name>
<sequence length="131" mass="14480">MDLIEQYLASARSFAERLCRAFGQEDLLSGRRNKVIPRKGVVLGGLEFDFHGIGCRFSDGTSIVDVDFTPEGKVSGFDAWRLHEFSAENASLGGERSHEDVKLALEKLLAQGFIEPLPGSHLYRLRAKGEA</sequence>
<organism evidence="2 3">
    <name type="scientific">Corallococcus exercitus</name>
    <dbReference type="NCBI Taxonomy" id="2316736"/>
    <lineage>
        <taxon>Bacteria</taxon>
        <taxon>Pseudomonadati</taxon>
        <taxon>Myxococcota</taxon>
        <taxon>Myxococcia</taxon>
        <taxon>Myxococcales</taxon>
        <taxon>Cystobacterineae</taxon>
        <taxon>Myxococcaceae</taxon>
        <taxon>Corallococcus</taxon>
    </lineage>
</organism>
<gene>
    <name evidence="2" type="ORF">HNS30_18510</name>
</gene>
<evidence type="ECO:0000313" key="2">
    <source>
        <dbReference type="EMBL" id="NOK11036.1"/>
    </source>
</evidence>
<dbReference type="AlphaFoldDB" id="A0A7Y4NF10"/>
<accession>A0A7Y4NF10</accession>
<evidence type="ECO:0000313" key="3">
    <source>
        <dbReference type="Proteomes" id="UP000528460"/>
    </source>
</evidence>
<proteinExistence type="predicted"/>
<feature type="domain" description="DUF6896" evidence="1">
    <location>
        <begin position="2"/>
        <end position="124"/>
    </location>
</feature>
<reference evidence="2 3" key="1">
    <citation type="submission" date="2020-05" db="EMBL/GenBank/DDBJ databases">
        <authorList>
            <person name="Whitworth D."/>
        </authorList>
    </citation>
    <scope>NUCLEOTIDE SEQUENCE [LARGE SCALE GENOMIC DNA]</scope>
    <source>
        <strain evidence="2 3">CA046A</strain>
    </source>
</reference>
<comment type="caution">
    <text evidence="2">The sequence shown here is derived from an EMBL/GenBank/DDBJ whole genome shotgun (WGS) entry which is preliminary data.</text>
</comment>
<dbReference type="RefSeq" id="WP_171416080.1">
    <property type="nucleotide sequence ID" value="NZ_JABFJW010000135.1"/>
</dbReference>
<dbReference type="EMBL" id="JABFJW010000135">
    <property type="protein sequence ID" value="NOK11036.1"/>
    <property type="molecule type" value="Genomic_DNA"/>
</dbReference>
<dbReference type="Pfam" id="PF21837">
    <property type="entry name" value="DUF6896"/>
    <property type="match status" value="1"/>
</dbReference>
<dbReference type="Proteomes" id="UP000528460">
    <property type="component" value="Unassembled WGS sequence"/>
</dbReference>
<protein>
    <recommendedName>
        <fullName evidence="1">DUF6896 domain-containing protein</fullName>
    </recommendedName>
</protein>
<evidence type="ECO:0000259" key="1">
    <source>
        <dbReference type="Pfam" id="PF21837"/>
    </source>
</evidence>